<evidence type="ECO:0000313" key="1">
    <source>
        <dbReference type="EMBL" id="MCV9885105.1"/>
    </source>
</evidence>
<gene>
    <name evidence="1" type="ORF">OIH86_05525</name>
</gene>
<dbReference type="Proteomes" id="UP001526147">
    <property type="component" value="Unassembled WGS sequence"/>
</dbReference>
<reference evidence="1 2" key="1">
    <citation type="submission" date="2022-10" db="EMBL/GenBank/DDBJ databases">
        <title>Draft genome assembly of moderately radiation resistant bacterium Metabacillus halosaccharovorans.</title>
        <authorList>
            <person name="Pal S."/>
            <person name="Gopinathan A."/>
        </authorList>
    </citation>
    <scope>NUCLEOTIDE SEQUENCE [LARGE SCALE GENOMIC DNA]</scope>
    <source>
        <strain evidence="1 2">VITHBRA001</strain>
    </source>
</reference>
<dbReference type="RefSeq" id="WP_264141963.1">
    <property type="nucleotide sequence ID" value="NZ_JAOYEY010000028.1"/>
</dbReference>
<name>A0ABT3DDH0_9BACI</name>
<organism evidence="1 2">
    <name type="scientific">Metabacillus halosaccharovorans</name>
    <dbReference type="NCBI Taxonomy" id="930124"/>
    <lineage>
        <taxon>Bacteria</taxon>
        <taxon>Bacillati</taxon>
        <taxon>Bacillota</taxon>
        <taxon>Bacilli</taxon>
        <taxon>Bacillales</taxon>
        <taxon>Bacillaceae</taxon>
        <taxon>Metabacillus</taxon>
    </lineage>
</organism>
<sequence length="46" mass="5472">MEVNIQTKEKINKLEKLFVGWEVLSVTQKPLEYKIIRNERSVLDVI</sequence>
<evidence type="ECO:0000313" key="2">
    <source>
        <dbReference type="Proteomes" id="UP001526147"/>
    </source>
</evidence>
<accession>A0ABT3DDH0</accession>
<comment type="caution">
    <text evidence="1">The sequence shown here is derived from an EMBL/GenBank/DDBJ whole genome shotgun (WGS) entry which is preliminary data.</text>
</comment>
<proteinExistence type="predicted"/>
<keyword evidence="2" id="KW-1185">Reference proteome</keyword>
<protein>
    <submittedName>
        <fullName evidence="1">Uncharacterized protein</fullName>
    </submittedName>
</protein>
<dbReference type="EMBL" id="JAOYEY010000028">
    <property type="protein sequence ID" value="MCV9885105.1"/>
    <property type="molecule type" value="Genomic_DNA"/>
</dbReference>